<dbReference type="SUPFAM" id="SSF82784">
    <property type="entry name" value="OsmC-like"/>
    <property type="match status" value="1"/>
</dbReference>
<evidence type="ECO:0000313" key="2">
    <source>
        <dbReference type="EMBL" id="SDY11757.1"/>
    </source>
</evidence>
<evidence type="ECO:0000313" key="3">
    <source>
        <dbReference type="Proteomes" id="UP000199079"/>
    </source>
</evidence>
<protein>
    <submittedName>
        <fullName evidence="2">Uncharacterized OsmC-related protein</fullName>
    </submittedName>
</protein>
<gene>
    <name evidence="2" type="ORF">SAMN05216564_103165</name>
</gene>
<evidence type="ECO:0000256" key="1">
    <source>
        <dbReference type="SAM" id="MobiDB-lite"/>
    </source>
</evidence>
<keyword evidence="3" id="KW-1185">Reference proteome</keyword>
<dbReference type="InterPro" id="IPR036102">
    <property type="entry name" value="OsmC/Ohrsf"/>
</dbReference>
<dbReference type="Proteomes" id="UP000199079">
    <property type="component" value="Unassembled WGS sequence"/>
</dbReference>
<dbReference type="InterPro" id="IPR003718">
    <property type="entry name" value="OsmC/Ohr_fam"/>
</dbReference>
<accession>A0A1H3H8L4</accession>
<dbReference type="InterPro" id="IPR052924">
    <property type="entry name" value="OsmC/Ohr_hydroprdx_reductase"/>
</dbReference>
<feature type="region of interest" description="Disordered" evidence="1">
    <location>
        <begin position="1"/>
        <end position="41"/>
    </location>
</feature>
<proteinExistence type="predicted"/>
<dbReference type="Gene3D" id="3.30.300.20">
    <property type="match status" value="1"/>
</dbReference>
<dbReference type="Pfam" id="PF02566">
    <property type="entry name" value="OsmC"/>
    <property type="match status" value="1"/>
</dbReference>
<sequence>MSESTDRDLTEIQEPLKAEYEENPEAAKVTLSATGSEQAEEGRACNVDIGRAIYEAELHEGAGGPGAGACSGDLLLGALAACSQLTAQAVAENFGFDAEISVEVEGDLDLRGTMGVTADAPVGFEDVRLSIDVDPADGDAIDPDTAAAFERATERYCVVYQTLVNPPEIETDWNVD</sequence>
<organism evidence="2 3">
    <name type="scientific">Halopenitus persicus</name>
    <dbReference type="NCBI Taxonomy" id="1048396"/>
    <lineage>
        <taxon>Archaea</taxon>
        <taxon>Methanobacteriati</taxon>
        <taxon>Methanobacteriota</taxon>
        <taxon>Stenosarchaea group</taxon>
        <taxon>Halobacteria</taxon>
        <taxon>Halobacteriales</taxon>
        <taxon>Haloferacaceae</taxon>
        <taxon>Halopenitus</taxon>
    </lineage>
</organism>
<dbReference type="PANTHER" id="PTHR35368:SF1">
    <property type="entry name" value="HYDROPEROXIDE REDUCTASE"/>
    <property type="match status" value="1"/>
</dbReference>
<dbReference type="EMBL" id="FNPC01000003">
    <property type="protein sequence ID" value="SDY11757.1"/>
    <property type="molecule type" value="Genomic_DNA"/>
</dbReference>
<dbReference type="PANTHER" id="PTHR35368">
    <property type="entry name" value="HYDROPEROXIDE REDUCTASE"/>
    <property type="match status" value="1"/>
</dbReference>
<reference evidence="3" key="1">
    <citation type="submission" date="2016-10" db="EMBL/GenBank/DDBJ databases">
        <authorList>
            <person name="Varghese N."/>
            <person name="Submissions S."/>
        </authorList>
    </citation>
    <scope>NUCLEOTIDE SEQUENCE [LARGE SCALE GENOMIC DNA]</scope>
    <source>
        <strain evidence="3">DC30,IBRC 10041,KCTC 4046</strain>
    </source>
</reference>
<dbReference type="RefSeq" id="WP_092731418.1">
    <property type="nucleotide sequence ID" value="NZ_FNPC01000003.1"/>
</dbReference>
<dbReference type="OrthoDB" id="106754at2157"/>
<dbReference type="InterPro" id="IPR015946">
    <property type="entry name" value="KH_dom-like_a/b"/>
</dbReference>
<feature type="compositionally biased region" description="Basic and acidic residues" evidence="1">
    <location>
        <begin position="1"/>
        <end position="20"/>
    </location>
</feature>
<dbReference type="AlphaFoldDB" id="A0A1H3H8L4"/>
<name>A0A1H3H8L4_9EURY</name>